<dbReference type="CDD" id="cd00198">
    <property type="entry name" value="vWFA"/>
    <property type="match status" value="1"/>
</dbReference>
<accession>A0A3N1M0Q5</accession>
<feature type="signal peptide" evidence="1">
    <location>
        <begin position="1"/>
        <end position="21"/>
    </location>
</feature>
<keyword evidence="1" id="KW-0732">Signal</keyword>
<dbReference type="RefSeq" id="WP_123687875.1">
    <property type="nucleotide sequence ID" value="NZ_AP019700.1"/>
</dbReference>
<organism evidence="2 3">
    <name type="scientific">Stella humosa</name>
    <dbReference type="NCBI Taxonomy" id="94"/>
    <lineage>
        <taxon>Bacteria</taxon>
        <taxon>Pseudomonadati</taxon>
        <taxon>Pseudomonadota</taxon>
        <taxon>Alphaproteobacteria</taxon>
        <taxon>Rhodospirillales</taxon>
        <taxon>Stellaceae</taxon>
        <taxon>Stella</taxon>
    </lineage>
</organism>
<name>A0A3N1M0Q5_9PROT</name>
<dbReference type="OrthoDB" id="9792179at2"/>
<dbReference type="InterPro" id="IPR036465">
    <property type="entry name" value="vWFA_dom_sf"/>
</dbReference>
<sequence>MRRASLLPLLLAVLLAGPALADGVPVDLELVLAVDVSHSIDETDGKLQREGYAQAFRDQRIVDAIRSGRNGSIAVTYLEWSAAEYQRVVVGWSLIDGKEAADGFAARLSAQPRVSQSWTAIGAAIDAGVILIGANAYEGTRKVIDVSGDGVNNHGRAPAAARDEAIADGVTINGLAIMRPKPAWTWPPEPPLDEYYRENVVGGTNSFLIVATEAQAFPRAILQKLLREIADAGGPPAEYVSVEQAWGEAVSRPQLAERDTR</sequence>
<evidence type="ECO:0000313" key="3">
    <source>
        <dbReference type="Proteomes" id="UP000278222"/>
    </source>
</evidence>
<reference evidence="2 3" key="1">
    <citation type="submission" date="2018-11" db="EMBL/GenBank/DDBJ databases">
        <title>Genomic Encyclopedia of Type Strains, Phase IV (KMG-IV): sequencing the most valuable type-strain genomes for metagenomic binning, comparative biology and taxonomic classification.</title>
        <authorList>
            <person name="Goeker M."/>
        </authorList>
    </citation>
    <scope>NUCLEOTIDE SEQUENCE [LARGE SCALE GENOMIC DNA]</scope>
    <source>
        <strain evidence="2 3">DSM 5900</strain>
    </source>
</reference>
<feature type="chain" id="PRO_5018152061" evidence="1">
    <location>
        <begin position="22"/>
        <end position="261"/>
    </location>
</feature>
<dbReference type="Gene3D" id="3.40.50.410">
    <property type="entry name" value="von Willebrand factor, type A domain"/>
    <property type="match status" value="1"/>
</dbReference>
<dbReference type="EMBL" id="RJKX01000011">
    <property type="protein sequence ID" value="ROQ01074.1"/>
    <property type="molecule type" value="Genomic_DNA"/>
</dbReference>
<dbReference type="SUPFAM" id="SSF53300">
    <property type="entry name" value="vWA-like"/>
    <property type="match status" value="1"/>
</dbReference>
<dbReference type="AlphaFoldDB" id="A0A3N1M0Q5"/>
<keyword evidence="3" id="KW-1185">Reference proteome</keyword>
<evidence type="ECO:0000313" key="2">
    <source>
        <dbReference type="EMBL" id="ROQ01074.1"/>
    </source>
</evidence>
<dbReference type="Pfam" id="PF06707">
    <property type="entry name" value="DUF1194"/>
    <property type="match status" value="1"/>
</dbReference>
<proteinExistence type="predicted"/>
<protein>
    <submittedName>
        <fullName evidence="2">Uncharacterized protein DUF1194</fullName>
    </submittedName>
</protein>
<dbReference type="Proteomes" id="UP000278222">
    <property type="component" value="Unassembled WGS sequence"/>
</dbReference>
<evidence type="ECO:0000256" key="1">
    <source>
        <dbReference type="SAM" id="SignalP"/>
    </source>
</evidence>
<comment type="caution">
    <text evidence="2">The sequence shown here is derived from an EMBL/GenBank/DDBJ whole genome shotgun (WGS) entry which is preliminary data.</text>
</comment>
<gene>
    <name evidence="2" type="ORF">EDC65_0248</name>
</gene>
<dbReference type="InterPro" id="IPR010607">
    <property type="entry name" value="DUF1194"/>
</dbReference>